<evidence type="ECO:0000313" key="2">
    <source>
        <dbReference type="EMBL" id="VFJ87837.1"/>
    </source>
</evidence>
<proteinExistence type="predicted"/>
<feature type="transmembrane region" description="Helical" evidence="1">
    <location>
        <begin position="67"/>
        <end position="92"/>
    </location>
</feature>
<reference evidence="2" key="1">
    <citation type="submission" date="2019-02" db="EMBL/GenBank/DDBJ databases">
        <authorList>
            <person name="Gruber-Vodicka R. H."/>
            <person name="Seah K. B. B."/>
        </authorList>
    </citation>
    <scope>NUCLEOTIDE SEQUENCE</scope>
    <source>
        <strain evidence="2">BECK_M7</strain>
    </source>
</reference>
<keyword evidence="1" id="KW-0472">Membrane</keyword>
<gene>
    <name evidence="2" type="ORF">BECKLFY1418B_GA0070995_100813</name>
</gene>
<accession>A0A450U7T6</accession>
<organism evidence="2">
    <name type="scientific">Candidatus Kentrum sp. LFY</name>
    <dbReference type="NCBI Taxonomy" id="2126342"/>
    <lineage>
        <taxon>Bacteria</taxon>
        <taxon>Pseudomonadati</taxon>
        <taxon>Pseudomonadota</taxon>
        <taxon>Gammaproteobacteria</taxon>
        <taxon>Candidatus Kentrum</taxon>
    </lineage>
</organism>
<keyword evidence="1" id="KW-1133">Transmembrane helix</keyword>
<protein>
    <submittedName>
        <fullName evidence="2">Uncharacterized protein</fullName>
    </submittedName>
</protein>
<feature type="transmembrane region" description="Helical" evidence="1">
    <location>
        <begin position="21"/>
        <end position="41"/>
    </location>
</feature>
<sequence>MKISLLKVVAATKSEKQIIHLTLVDAFSFMVLVILFMWMLLEIYQGNNPLDKFMQVFKTATPNHVDIIFMVAKGIMLLMFAASGSRLIYSVLLKPPFLVIKRIFWDRNIFLLTARKILTELEKSHLKNQSSFYEGIRLAKKDEETLIEKSKKIGANPAHRSDWALSNTNAVTVLDEIQSVISKDKKKFLNARQDSKKRLEELCSLDGGIPPIKFYTASVQTSILLTARKLVKDCKINDSVIDVLAESNGGPETVNIARKVVKNREDNGITIFAAPLSAFAMAKSDSEEDAPTNFFYPICSLIDEEQTVLVVENGQAVPFKKGHIHYYDNSTAEEHFMKIREKVSNAEFLPVDGYENYTELLESGSSEDNKVEAGDGIIVWQPLTDYYYNHDVSGGYFVVSDPKGIMSTKSKIMLYCDKASLTKDGKEKELVITFIKAFLSEFGFIKRKLSGRFKTLSALTYQARYLSSYTSNFRDLVK</sequence>
<name>A0A450U7T6_9GAMM</name>
<dbReference type="EMBL" id="CAADFF010000008">
    <property type="protein sequence ID" value="VFJ87837.1"/>
    <property type="molecule type" value="Genomic_DNA"/>
</dbReference>
<keyword evidence="1" id="KW-0812">Transmembrane</keyword>
<dbReference type="AlphaFoldDB" id="A0A450U7T6"/>
<evidence type="ECO:0000256" key="1">
    <source>
        <dbReference type="SAM" id="Phobius"/>
    </source>
</evidence>